<dbReference type="EMBL" id="CAJOBG010052391">
    <property type="protein sequence ID" value="CAF4494492.1"/>
    <property type="molecule type" value="Genomic_DNA"/>
</dbReference>
<gene>
    <name evidence="2" type="ORF">BYL167_LOCUS39369</name>
    <name evidence="1" type="ORF">OVN521_LOCUS40381</name>
</gene>
<protein>
    <submittedName>
        <fullName evidence="1">Uncharacterized protein</fullName>
    </submittedName>
</protein>
<feature type="non-terminal residue" evidence="1">
    <location>
        <position position="65"/>
    </location>
</feature>
<reference evidence="1" key="1">
    <citation type="submission" date="2021-02" db="EMBL/GenBank/DDBJ databases">
        <authorList>
            <person name="Nowell W R."/>
        </authorList>
    </citation>
    <scope>NUCLEOTIDE SEQUENCE</scope>
</reference>
<dbReference type="Proteomes" id="UP000663866">
    <property type="component" value="Unassembled WGS sequence"/>
</dbReference>
<accession>A0A820V2P7</accession>
<dbReference type="Proteomes" id="UP000681967">
    <property type="component" value="Unassembled WGS sequence"/>
</dbReference>
<keyword evidence="3" id="KW-1185">Reference proteome</keyword>
<dbReference type="EMBL" id="CAJOBH010094448">
    <property type="protein sequence ID" value="CAF4582560.1"/>
    <property type="molecule type" value="Genomic_DNA"/>
</dbReference>
<name>A0A820V2P7_9BILA</name>
<sequence length="65" mass="7727">MLQIISSSDNEQEEQVNDILCDLDILFGDCLWDFCSRIQIFSHELPPEMFTDKNVHEFYQRNTTL</sequence>
<evidence type="ECO:0000313" key="2">
    <source>
        <dbReference type="EMBL" id="CAF4582560.1"/>
    </source>
</evidence>
<proteinExistence type="predicted"/>
<evidence type="ECO:0000313" key="1">
    <source>
        <dbReference type="EMBL" id="CAF4494492.1"/>
    </source>
</evidence>
<evidence type="ECO:0000313" key="3">
    <source>
        <dbReference type="Proteomes" id="UP000663866"/>
    </source>
</evidence>
<organism evidence="1 3">
    <name type="scientific">Rotaria magnacalcarata</name>
    <dbReference type="NCBI Taxonomy" id="392030"/>
    <lineage>
        <taxon>Eukaryota</taxon>
        <taxon>Metazoa</taxon>
        <taxon>Spiralia</taxon>
        <taxon>Gnathifera</taxon>
        <taxon>Rotifera</taxon>
        <taxon>Eurotatoria</taxon>
        <taxon>Bdelloidea</taxon>
        <taxon>Philodinida</taxon>
        <taxon>Philodinidae</taxon>
        <taxon>Rotaria</taxon>
    </lineage>
</organism>
<comment type="caution">
    <text evidence="1">The sequence shown here is derived from an EMBL/GenBank/DDBJ whole genome shotgun (WGS) entry which is preliminary data.</text>
</comment>
<dbReference type="AlphaFoldDB" id="A0A820V2P7"/>